<dbReference type="AlphaFoldDB" id="U6L5W3"/>
<feature type="region of interest" description="Disordered" evidence="1">
    <location>
        <begin position="69"/>
        <end position="92"/>
    </location>
</feature>
<dbReference type="OrthoDB" id="346301at2759"/>
<evidence type="ECO:0000313" key="4">
    <source>
        <dbReference type="Proteomes" id="UP000030747"/>
    </source>
</evidence>
<evidence type="ECO:0000256" key="1">
    <source>
        <dbReference type="SAM" id="MobiDB-lite"/>
    </source>
</evidence>
<dbReference type="Proteomes" id="UP000030747">
    <property type="component" value="Unassembled WGS sequence"/>
</dbReference>
<dbReference type="EMBL" id="HG675757">
    <property type="protein sequence ID" value="CDJ43190.1"/>
    <property type="molecule type" value="Genomic_DNA"/>
</dbReference>
<dbReference type="VEuPathDB" id="ToxoDB:ETH2_1213400"/>
<dbReference type="GeneID" id="25255691"/>
<organism evidence="3 4">
    <name type="scientific">Eimeria tenella</name>
    <name type="common">Coccidian parasite</name>
    <dbReference type="NCBI Taxonomy" id="5802"/>
    <lineage>
        <taxon>Eukaryota</taxon>
        <taxon>Sar</taxon>
        <taxon>Alveolata</taxon>
        <taxon>Apicomplexa</taxon>
        <taxon>Conoidasida</taxon>
        <taxon>Coccidia</taxon>
        <taxon>Eucoccidiorida</taxon>
        <taxon>Eimeriorina</taxon>
        <taxon>Eimeriidae</taxon>
        <taxon>Eimeria</taxon>
    </lineage>
</organism>
<dbReference type="VEuPathDB" id="ToxoDB:ETH_00033125"/>
<feature type="region of interest" description="Disordered" evidence="1">
    <location>
        <begin position="1"/>
        <end position="51"/>
    </location>
</feature>
<feature type="transmembrane region" description="Helical" evidence="2">
    <location>
        <begin position="96"/>
        <end position="114"/>
    </location>
</feature>
<keyword evidence="4" id="KW-1185">Reference proteome</keyword>
<reference evidence="3" key="1">
    <citation type="submission" date="2013-10" db="EMBL/GenBank/DDBJ databases">
        <title>Genomic analysis of the causative agents of coccidiosis in chickens.</title>
        <authorList>
            <person name="Reid A.J."/>
            <person name="Blake D."/>
            <person name="Billington K."/>
            <person name="Browne H."/>
            <person name="Dunn M."/>
            <person name="Hung S."/>
            <person name="Kawahara F."/>
            <person name="Miranda-Saavedra D."/>
            <person name="Mourier T."/>
            <person name="Nagra H."/>
            <person name="Otto T.D."/>
            <person name="Rawlings N."/>
            <person name="Sanchez A."/>
            <person name="Sanders M."/>
            <person name="Subramaniam C."/>
            <person name="Tay Y."/>
            <person name="Dear P."/>
            <person name="Doerig C."/>
            <person name="Gruber A."/>
            <person name="Parkinson J."/>
            <person name="Shirley M."/>
            <person name="Wan K.L."/>
            <person name="Berriman M."/>
            <person name="Tomley F."/>
            <person name="Pain A."/>
        </authorList>
    </citation>
    <scope>NUCLEOTIDE SEQUENCE [LARGE SCALE GENOMIC DNA]</scope>
    <source>
        <strain evidence="3">Houghton</strain>
    </source>
</reference>
<keyword evidence="2" id="KW-0472">Membrane</keyword>
<feature type="compositionally biased region" description="Basic and acidic residues" evidence="1">
    <location>
        <begin position="1"/>
        <end position="17"/>
    </location>
</feature>
<keyword evidence="2" id="KW-0812">Transmembrane</keyword>
<reference evidence="3" key="2">
    <citation type="submission" date="2013-10" db="EMBL/GenBank/DDBJ databases">
        <authorList>
            <person name="Aslett M."/>
        </authorList>
    </citation>
    <scope>NUCLEOTIDE SEQUENCE [LARGE SCALE GENOMIC DNA]</scope>
    <source>
        <strain evidence="3">Houghton</strain>
    </source>
</reference>
<dbReference type="RefSeq" id="XP_013233940.1">
    <property type="nucleotide sequence ID" value="XM_013378486.1"/>
</dbReference>
<sequence>MYEAVEEREARETEAHTAVRSASQAKEEQSVHAGQTDAVSETQDCCDLPPLPGASIRDALADIEEQQLGLTDATSLGTRNQTNESEAPRKKPKRRALIWGASFVVVFLAVLTIASRRALKRTAQLKGPLLTSNPEEVKMFEEALQDQVEGFKRLWETASPAARQSFHAHYTPKVQGSSPSTSPLNLFERQVSWLLLKNRPGKRATPEQQGQYAQMLRIAWVVIKAAETRLVCLKQLEEFLAKAHRSEESRLSVRNPFFPGGTWTTSGGGLLSFRGFMNLLEPETAANAGCGEASATDEAVPRALAHSLANSIQMHELQLELDAKVRSVFHELLLITGTALPCGPQRPIEELAKTGALFSEQRRPFFPVSFFASLLSSFSRIHKAQEIPEEIISTWMYQWTYEGVTQRLTELEDLIRENASATASVKKTLVNRWVLLGTEEANDSTDFACLAFSLL</sequence>
<evidence type="ECO:0008006" key="5">
    <source>
        <dbReference type="Google" id="ProtNLM"/>
    </source>
</evidence>
<evidence type="ECO:0000256" key="2">
    <source>
        <dbReference type="SAM" id="Phobius"/>
    </source>
</evidence>
<accession>U6L5W3</accession>
<keyword evidence="2" id="KW-1133">Transmembrane helix</keyword>
<protein>
    <recommendedName>
        <fullName evidence="5">Transmembrane protein</fullName>
    </recommendedName>
</protein>
<feature type="compositionally biased region" description="Polar residues" evidence="1">
    <location>
        <begin position="69"/>
        <end position="85"/>
    </location>
</feature>
<dbReference type="OMA" id="YQWTYEG"/>
<gene>
    <name evidence="3" type="ORF">ETH_00033125</name>
</gene>
<proteinExistence type="predicted"/>
<evidence type="ECO:0000313" key="3">
    <source>
        <dbReference type="EMBL" id="CDJ43190.1"/>
    </source>
</evidence>
<name>U6L5W3_EIMTE</name>